<dbReference type="InterPro" id="IPR020036">
    <property type="entry name" value="PseH"/>
</dbReference>
<evidence type="ECO:0000313" key="3">
    <source>
        <dbReference type="Proteomes" id="UP000199424"/>
    </source>
</evidence>
<protein>
    <submittedName>
        <fullName evidence="2">UDP-4-amino-4,6-dideoxy-N-acetyl-beta-L-altrosamine N-acetyltransferase</fullName>
    </submittedName>
</protein>
<dbReference type="AlphaFoldDB" id="A0A1I6GS07"/>
<name>A0A1I6GS07_9GAMM</name>
<dbReference type="EMBL" id="FOYU01000001">
    <property type="protein sequence ID" value="SFR45025.1"/>
    <property type="molecule type" value="Genomic_DNA"/>
</dbReference>
<dbReference type="Pfam" id="PF13302">
    <property type="entry name" value="Acetyltransf_3"/>
    <property type="match status" value="1"/>
</dbReference>
<organism evidence="2 3">
    <name type="scientific">Pseudidiomarina maritima</name>
    <dbReference type="NCBI Taxonomy" id="519453"/>
    <lineage>
        <taxon>Bacteria</taxon>
        <taxon>Pseudomonadati</taxon>
        <taxon>Pseudomonadota</taxon>
        <taxon>Gammaproteobacteria</taxon>
        <taxon>Alteromonadales</taxon>
        <taxon>Idiomarinaceae</taxon>
        <taxon>Pseudidiomarina</taxon>
    </lineage>
</organism>
<reference evidence="3" key="1">
    <citation type="submission" date="2016-10" db="EMBL/GenBank/DDBJ databases">
        <authorList>
            <person name="Varghese N."/>
            <person name="Submissions S."/>
        </authorList>
    </citation>
    <scope>NUCLEOTIDE SEQUENCE [LARGE SCALE GENOMIC DNA]</scope>
    <source>
        <strain evidence="3">CGMCC 1.7285</strain>
    </source>
</reference>
<dbReference type="InterPro" id="IPR016181">
    <property type="entry name" value="Acyl_CoA_acyltransferase"/>
</dbReference>
<keyword evidence="2" id="KW-0808">Transferase</keyword>
<dbReference type="SUPFAM" id="SSF55729">
    <property type="entry name" value="Acyl-CoA N-acyltransferases (Nat)"/>
    <property type="match status" value="1"/>
</dbReference>
<gene>
    <name evidence="2" type="ORF">SAMN04488070_1148</name>
</gene>
<dbReference type="Gene3D" id="3.40.630.30">
    <property type="match status" value="1"/>
</dbReference>
<evidence type="ECO:0000313" key="2">
    <source>
        <dbReference type="EMBL" id="SFR45025.1"/>
    </source>
</evidence>
<accession>A0A1I6GS07</accession>
<dbReference type="NCBIfam" id="TIGR03585">
    <property type="entry name" value="PseH"/>
    <property type="match status" value="1"/>
</dbReference>
<dbReference type="GO" id="GO:0016747">
    <property type="term" value="F:acyltransferase activity, transferring groups other than amino-acyl groups"/>
    <property type="evidence" value="ECO:0007669"/>
    <property type="project" value="InterPro"/>
</dbReference>
<dbReference type="PROSITE" id="PS51186">
    <property type="entry name" value="GNAT"/>
    <property type="match status" value="1"/>
</dbReference>
<dbReference type="InterPro" id="IPR000182">
    <property type="entry name" value="GNAT_dom"/>
</dbReference>
<evidence type="ECO:0000259" key="1">
    <source>
        <dbReference type="PROSITE" id="PS51186"/>
    </source>
</evidence>
<sequence length="174" mass="20257">MVELIESKLRDVKIDDLPMIRSWRNDISVRRFMYTTHEISEKEHVDWYNRIVSDPSIKIFIYEENGKPLGFLNFTSTRTEDVANWGFYLNPEAPKGTGHRFGKSAISFGFNQLKLHKICGEALAFNERSVKFHRSLGFVEEGQLREQHFDGSKFHDVICFGLLSRDAQNINLNN</sequence>
<dbReference type="PANTHER" id="PTHR43415:SF3">
    <property type="entry name" value="GNAT-FAMILY ACETYLTRANSFERASE"/>
    <property type="match status" value="1"/>
</dbReference>
<feature type="domain" description="N-acetyltransferase" evidence="1">
    <location>
        <begin position="7"/>
        <end position="168"/>
    </location>
</feature>
<dbReference type="RefSeq" id="WP_092856195.1">
    <property type="nucleotide sequence ID" value="NZ_FOYU01000001.1"/>
</dbReference>
<dbReference type="Proteomes" id="UP000199424">
    <property type="component" value="Unassembled WGS sequence"/>
</dbReference>
<dbReference type="PANTHER" id="PTHR43415">
    <property type="entry name" value="SPERMIDINE N(1)-ACETYLTRANSFERASE"/>
    <property type="match status" value="1"/>
</dbReference>
<proteinExistence type="predicted"/>
<keyword evidence="3" id="KW-1185">Reference proteome</keyword>